<dbReference type="CDD" id="cd07067">
    <property type="entry name" value="HP_PGM_like"/>
    <property type="match status" value="1"/>
</dbReference>
<dbReference type="InterPro" id="IPR013078">
    <property type="entry name" value="His_Pase_superF_clade-1"/>
</dbReference>
<dbReference type="PANTHER" id="PTHR46517:SF1">
    <property type="entry name" value="FRUCTOSE-2,6-BISPHOSPHATASE TIGAR"/>
    <property type="match status" value="1"/>
</dbReference>
<dbReference type="SMART" id="SM00855">
    <property type="entry name" value="PGAM"/>
    <property type="match status" value="1"/>
</dbReference>
<dbReference type="Pfam" id="PF00300">
    <property type="entry name" value="His_Phos_1"/>
    <property type="match status" value="1"/>
</dbReference>
<name>A0ABY3VGI2_9MYCO</name>
<dbReference type="Gene3D" id="3.40.50.1240">
    <property type="entry name" value="Phosphoglycerate mutase-like"/>
    <property type="match status" value="1"/>
</dbReference>
<dbReference type="EMBL" id="CP092488">
    <property type="protein sequence ID" value="UMB68534.1"/>
    <property type="molecule type" value="Genomic_DNA"/>
</dbReference>
<evidence type="ECO:0000256" key="1">
    <source>
        <dbReference type="ARBA" id="ARBA00022801"/>
    </source>
</evidence>
<dbReference type="InterPro" id="IPR029033">
    <property type="entry name" value="His_PPase_superfam"/>
</dbReference>
<proteinExistence type="predicted"/>
<feature type="chain" id="PRO_5046014306" evidence="2">
    <location>
        <begin position="25"/>
        <end position="247"/>
    </location>
</feature>
<dbReference type="PANTHER" id="PTHR46517">
    <property type="entry name" value="FRUCTOSE-2,6-BISPHOSPHATASE TIGAR"/>
    <property type="match status" value="1"/>
</dbReference>
<dbReference type="SUPFAM" id="SSF53254">
    <property type="entry name" value="Phosphoglycerate mutase-like"/>
    <property type="match status" value="1"/>
</dbReference>
<accession>A0ABY3VGI2</accession>
<keyword evidence="1" id="KW-0378">Hydrolase</keyword>
<evidence type="ECO:0000313" key="3">
    <source>
        <dbReference type="EMBL" id="UMB68534.1"/>
    </source>
</evidence>
<reference evidence="3" key="1">
    <citation type="submission" date="2022-08" db="EMBL/GenBank/DDBJ databases">
        <title>Whole genome sequencing of non-tuberculosis mycobacteria type-strains.</title>
        <authorList>
            <person name="Igarashi Y."/>
            <person name="Osugi A."/>
            <person name="Mitarai S."/>
        </authorList>
    </citation>
    <scope>NUCLEOTIDE SEQUENCE</scope>
    <source>
        <strain evidence="3">DSM 45127</strain>
    </source>
</reference>
<organism evidence="3 4">
    <name type="scientific">Mycobacterium paraterrae</name>
    <dbReference type="NCBI Taxonomy" id="577492"/>
    <lineage>
        <taxon>Bacteria</taxon>
        <taxon>Bacillati</taxon>
        <taxon>Actinomycetota</taxon>
        <taxon>Actinomycetes</taxon>
        <taxon>Mycobacteriales</taxon>
        <taxon>Mycobacteriaceae</taxon>
        <taxon>Mycobacterium</taxon>
    </lineage>
</organism>
<sequence>MRNRTVIWKAVAVLAAVITVGACSSSPHVRSITLTFIRHAESEANVAKIIDSDIPGPDLTEEGRAQAEQLAHQLSRNSFDAVYASQMARTQQTAAPLAHALGKTVEILPGLNEINAGRYNHTPSKGACVQTDHDRWLDATCSPHLLAPADWLNGDVQDAIPGSVNGNQFNDQFTAAVQKIYDEGHAKPVAFSSRESIMYWTLMNVKNPKDSLVKTHPLSNVSRVVITGSPTLGWTLVDWDGIRDFSY</sequence>
<dbReference type="InterPro" id="IPR051695">
    <property type="entry name" value="Phosphoglycerate_Mutase"/>
</dbReference>
<evidence type="ECO:0000256" key="2">
    <source>
        <dbReference type="SAM" id="SignalP"/>
    </source>
</evidence>
<dbReference type="Proteomes" id="UP001055336">
    <property type="component" value="Chromosome"/>
</dbReference>
<keyword evidence="2" id="KW-0732">Signal</keyword>
<feature type="signal peptide" evidence="2">
    <location>
        <begin position="1"/>
        <end position="24"/>
    </location>
</feature>
<dbReference type="PROSITE" id="PS51257">
    <property type="entry name" value="PROKAR_LIPOPROTEIN"/>
    <property type="match status" value="1"/>
</dbReference>
<evidence type="ECO:0000313" key="4">
    <source>
        <dbReference type="Proteomes" id="UP001055336"/>
    </source>
</evidence>
<protein>
    <submittedName>
        <fullName evidence="3">Phosphoglycerate mutase family protein</fullName>
    </submittedName>
</protein>
<dbReference type="RefSeq" id="WP_240259384.1">
    <property type="nucleotide sequence ID" value="NZ_CP092488.2"/>
</dbReference>
<gene>
    <name evidence="3" type="ORF">MKK62_19250</name>
</gene>
<keyword evidence="4" id="KW-1185">Reference proteome</keyword>